<dbReference type="PROSITE" id="PS51721">
    <property type="entry name" value="G_CP"/>
    <property type="match status" value="1"/>
</dbReference>
<dbReference type="EMBL" id="JAHLQL010000001">
    <property type="protein sequence ID" value="MBU5591192.1"/>
    <property type="molecule type" value="Genomic_DNA"/>
</dbReference>
<keyword evidence="8 10" id="KW-0694">RNA-binding</keyword>
<keyword evidence="5 10" id="KW-0547">Nucleotide-binding</keyword>
<keyword evidence="2 10" id="KW-0690">Ribosome biogenesis</keyword>
<keyword evidence="7 10" id="KW-0862">Zinc</keyword>
<sequence length="361" mass="41279">MNNKKIESYGYTEFYQSQIETLSLNYKDLMPARIIEVHKEQYKIVTEFGEKTAKLKGSLFYNGEINNVYPAVGDFVLVKGNPYGEDIIYKVLERKSKFSRMDSFYETEQVVATNFDYVFIMTSLNHDFNIKRIERYLTAASQSGAIAVIILTKVDLCSNPNEYVEKIEELDLEIPVFAVSSRTGEGLDELKNYIKPFETIVFLGSSGVGKSSLVNAIAGDEIMKVNDIREDDSKGRHTTTHRQLIMLQNGTMIIDTPGMRELGMWDVSEGLNTTFADIEEFISRCKFGDCTHKGEPGCAIKKALEDGKLSKERWENYIKLEKEAKFAKLKEGIKNKTQYKKGTKKKYKKEQLDLVEDSWSH</sequence>
<feature type="binding site" evidence="10">
    <location>
        <position position="298"/>
    </location>
    <ligand>
        <name>Zn(2+)</name>
        <dbReference type="ChEBI" id="CHEBI:29105"/>
    </ligand>
</feature>
<feature type="binding site" evidence="10">
    <location>
        <begin position="204"/>
        <end position="212"/>
    </location>
    <ligand>
        <name>GTP</name>
        <dbReference type="ChEBI" id="CHEBI:37565"/>
    </ligand>
</feature>
<keyword evidence="6 10" id="KW-0378">Hydrolase</keyword>
<keyword evidence="4 10" id="KW-0699">rRNA-binding</keyword>
<dbReference type="PROSITE" id="PS50936">
    <property type="entry name" value="ENGC_GTPASE"/>
    <property type="match status" value="1"/>
</dbReference>
<feature type="binding site" evidence="10">
    <location>
        <position position="290"/>
    </location>
    <ligand>
        <name>Zn(2+)</name>
        <dbReference type="ChEBI" id="CHEBI:29105"/>
    </ligand>
</feature>
<evidence type="ECO:0000313" key="13">
    <source>
        <dbReference type="EMBL" id="MBU5591192.1"/>
    </source>
</evidence>
<evidence type="ECO:0000256" key="9">
    <source>
        <dbReference type="ARBA" id="ARBA00023134"/>
    </source>
</evidence>
<evidence type="ECO:0000259" key="11">
    <source>
        <dbReference type="PROSITE" id="PS50936"/>
    </source>
</evidence>
<evidence type="ECO:0000256" key="2">
    <source>
        <dbReference type="ARBA" id="ARBA00022517"/>
    </source>
</evidence>
<accession>A0ABS6EYB0</accession>
<feature type="binding site" evidence="10">
    <location>
        <begin position="152"/>
        <end position="155"/>
    </location>
    <ligand>
        <name>GTP</name>
        <dbReference type="ChEBI" id="CHEBI:37565"/>
    </ligand>
</feature>
<evidence type="ECO:0000256" key="4">
    <source>
        <dbReference type="ARBA" id="ARBA00022730"/>
    </source>
</evidence>
<evidence type="ECO:0000256" key="5">
    <source>
        <dbReference type="ARBA" id="ARBA00022741"/>
    </source>
</evidence>
<dbReference type="PANTHER" id="PTHR32120">
    <property type="entry name" value="SMALL RIBOSOMAL SUBUNIT BIOGENESIS GTPASE RSGA"/>
    <property type="match status" value="1"/>
</dbReference>
<dbReference type="HAMAP" id="MF_01820">
    <property type="entry name" value="GTPase_RsgA"/>
    <property type="match status" value="1"/>
</dbReference>
<feature type="domain" description="CP-type G" evidence="12">
    <location>
        <begin position="105"/>
        <end position="262"/>
    </location>
</feature>
<feature type="domain" description="EngC GTPase" evidence="11">
    <location>
        <begin position="113"/>
        <end position="260"/>
    </location>
</feature>
<dbReference type="InterPro" id="IPR010914">
    <property type="entry name" value="RsgA_GTPase_dom"/>
</dbReference>
<dbReference type="Proteomes" id="UP000736583">
    <property type="component" value="Unassembled WGS sequence"/>
</dbReference>
<gene>
    <name evidence="10 13" type="primary">rsgA</name>
    <name evidence="13" type="ORF">KQI89_05390</name>
</gene>
<evidence type="ECO:0000256" key="3">
    <source>
        <dbReference type="ARBA" id="ARBA00022723"/>
    </source>
</evidence>
<evidence type="ECO:0000313" key="14">
    <source>
        <dbReference type="Proteomes" id="UP000736583"/>
    </source>
</evidence>
<protein>
    <recommendedName>
        <fullName evidence="10">Small ribosomal subunit biogenesis GTPase RsgA</fullName>
        <ecNumber evidence="10">3.6.1.-</ecNumber>
    </recommendedName>
</protein>
<comment type="function">
    <text evidence="10">One of several proteins that assist in the late maturation steps of the functional core of the 30S ribosomal subunit. Helps release RbfA from mature subunits. May play a role in the assembly of ribosomal proteins into the subunit. Circularly permuted GTPase that catalyzes slow GTP hydrolysis, GTPase activity is stimulated by the 30S ribosomal subunit.</text>
</comment>
<comment type="subcellular location">
    <subcellularLocation>
        <location evidence="10">Cytoplasm</location>
    </subcellularLocation>
</comment>
<organism evidence="13 14">
    <name type="scientific">Clostridium simiarum</name>
    <dbReference type="NCBI Taxonomy" id="2841506"/>
    <lineage>
        <taxon>Bacteria</taxon>
        <taxon>Bacillati</taxon>
        <taxon>Bacillota</taxon>
        <taxon>Clostridia</taxon>
        <taxon>Eubacteriales</taxon>
        <taxon>Clostridiaceae</taxon>
        <taxon>Clostridium</taxon>
    </lineage>
</organism>
<reference evidence="13 14" key="1">
    <citation type="submission" date="2021-06" db="EMBL/GenBank/DDBJ databases">
        <authorList>
            <person name="Sun Q."/>
            <person name="Li D."/>
        </authorList>
    </citation>
    <scope>NUCLEOTIDE SEQUENCE [LARGE SCALE GENOMIC DNA]</scope>
    <source>
        <strain evidence="13 14">MSJ-4</strain>
    </source>
</reference>
<proteinExistence type="inferred from homology"/>
<dbReference type="NCBIfam" id="TIGR00157">
    <property type="entry name" value="ribosome small subunit-dependent GTPase A"/>
    <property type="match status" value="1"/>
</dbReference>
<dbReference type="Pfam" id="PF03193">
    <property type="entry name" value="RsgA_GTPase"/>
    <property type="match status" value="1"/>
</dbReference>
<keyword evidence="3 10" id="KW-0479">Metal-binding</keyword>
<evidence type="ECO:0000256" key="7">
    <source>
        <dbReference type="ARBA" id="ARBA00022833"/>
    </source>
</evidence>
<evidence type="ECO:0000256" key="6">
    <source>
        <dbReference type="ARBA" id="ARBA00022801"/>
    </source>
</evidence>
<dbReference type="RefSeq" id="WP_216456206.1">
    <property type="nucleotide sequence ID" value="NZ_JAHLQL010000001.1"/>
</dbReference>
<feature type="binding site" evidence="10">
    <location>
        <position position="292"/>
    </location>
    <ligand>
        <name>Zn(2+)</name>
        <dbReference type="ChEBI" id="CHEBI:29105"/>
    </ligand>
</feature>
<dbReference type="InterPro" id="IPR030378">
    <property type="entry name" value="G_CP_dom"/>
</dbReference>
<feature type="binding site" evidence="10">
    <location>
        <position position="285"/>
    </location>
    <ligand>
        <name>Zn(2+)</name>
        <dbReference type="ChEBI" id="CHEBI:29105"/>
    </ligand>
</feature>
<evidence type="ECO:0000256" key="10">
    <source>
        <dbReference type="HAMAP-Rule" id="MF_01820"/>
    </source>
</evidence>
<evidence type="ECO:0000256" key="1">
    <source>
        <dbReference type="ARBA" id="ARBA00022490"/>
    </source>
</evidence>
<name>A0ABS6EYB0_9CLOT</name>
<keyword evidence="9 10" id="KW-0342">GTP-binding</keyword>
<comment type="subunit">
    <text evidence="10">Monomer. Associates with 30S ribosomal subunit, binds 16S rRNA.</text>
</comment>
<dbReference type="PANTHER" id="PTHR32120:SF10">
    <property type="entry name" value="SMALL RIBOSOMAL SUBUNIT BIOGENESIS GTPASE RSGA"/>
    <property type="match status" value="1"/>
</dbReference>
<dbReference type="InterPro" id="IPR004881">
    <property type="entry name" value="Ribosome_biogen_GTPase_RsgA"/>
</dbReference>
<comment type="cofactor">
    <cofactor evidence="10">
        <name>Zn(2+)</name>
        <dbReference type="ChEBI" id="CHEBI:29105"/>
    </cofactor>
    <text evidence="10">Binds 1 zinc ion per subunit.</text>
</comment>
<comment type="similarity">
    <text evidence="10">Belongs to the TRAFAC class YlqF/YawG GTPase family. RsgA subfamily.</text>
</comment>
<evidence type="ECO:0000256" key="8">
    <source>
        <dbReference type="ARBA" id="ARBA00022884"/>
    </source>
</evidence>
<evidence type="ECO:0000259" key="12">
    <source>
        <dbReference type="PROSITE" id="PS51721"/>
    </source>
</evidence>
<keyword evidence="1 10" id="KW-0963">Cytoplasm</keyword>
<dbReference type="CDD" id="cd01854">
    <property type="entry name" value="YjeQ_EngC"/>
    <property type="match status" value="1"/>
</dbReference>
<comment type="caution">
    <text evidence="13">The sequence shown here is derived from an EMBL/GenBank/DDBJ whole genome shotgun (WGS) entry which is preliminary data.</text>
</comment>
<dbReference type="EC" id="3.6.1.-" evidence="10"/>
<keyword evidence="14" id="KW-1185">Reference proteome</keyword>